<organism evidence="2 3">
    <name type="scientific">Synchytrium endobioticum</name>
    <dbReference type="NCBI Taxonomy" id="286115"/>
    <lineage>
        <taxon>Eukaryota</taxon>
        <taxon>Fungi</taxon>
        <taxon>Fungi incertae sedis</taxon>
        <taxon>Chytridiomycota</taxon>
        <taxon>Chytridiomycota incertae sedis</taxon>
        <taxon>Chytridiomycetes</taxon>
        <taxon>Synchytriales</taxon>
        <taxon>Synchytriaceae</taxon>
        <taxon>Synchytrium</taxon>
    </lineage>
</organism>
<feature type="compositionally biased region" description="Basic residues" evidence="1">
    <location>
        <begin position="20"/>
        <end position="34"/>
    </location>
</feature>
<name>A0A507D1X0_9FUNG</name>
<gene>
    <name evidence="2" type="ORF">SeLEV6574_g03859</name>
</gene>
<protein>
    <submittedName>
        <fullName evidence="2">Uncharacterized protein</fullName>
    </submittedName>
</protein>
<dbReference type="VEuPathDB" id="FungiDB:SeMB42_g03702"/>
<comment type="caution">
    <text evidence="2">The sequence shown here is derived from an EMBL/GenBank/DDBJ whole genome shotgun (WGS) entry which is preliminary data.</text>
</comment>
<dbReference type="VEuPathDB" id="FungiDB:SeMB42_g03703"/>
<dbReference type="EMBL" id="QEAM01000140">
    <property type="protein sequence ID" value="TPX45463.1"/>
    <property type="molecule type" value="Genomic_DNA"/>
</dbReference>
<feature type="region of interest" description="Disordered" evidence="1">
    <location>
        <begin position="20"/>
        <end position="42"/>
    </location>
</feature>
<proteinExistence type="predicted"/>
<sequence>MNRQALKNAYPPPIAKKRQLLRSQQRRHRKHFNKYGKEDTGQREIINKTKKEISEEIYDFHATQPGFHKLREQLENLPNNEVSRIMANIQRSRTTEPCSPLPTDPQATKSPAMHLHQHFSPPATFRPKHTETMTSTTEQRLQLLHFVNGKNINRILRGGICSLQGLTNIAPKCSLIGLLEVERRIFEKTEITDSVSFSSKGQTARLLNQTLTEGTKMALGGARNTNQRPMLTLAGVRDAECMIKKSKFSIKKQLTQSAEEKSTLASALIQDHTKWPTGLLTGIINSNDAIPHSRTHSILKRTALSPLTQKRAIRYLLAQFPPVNTKCTKCNEWLNHRHHLTCPGLTMPTIPQYTPKLPFTYASLNKLKTSTATELDLALWAGPLTNTSFAKTIDEIFSGIAELIPGNRPT</sequence>
<reference evidence="2 3" key="1">
    <citation type="journal article" date="2019" name="Sci. Rep.">
        <title>Comparative genomics of chytrid fungi reveal insights into the obligate biotrophic and pathogenic lifestyle of Synchytrium endobioticum.</title>
        <authorList>
            <person name="van de Vossenberg B.T.L.H."/>
            <person name="Warris S."/>
            <person name="Nguyen H.D.T."/>
            <person name="van Gent-Pelzer M.P.E."/>
            <person name="Joly D.L."/>
            <person name="van de Geest H.C."/>
            <person name="Bonants P.J.M."/>
            <person name="Smith D.S."/>
            <person name="Levesque C.A."/>
            <person name="van der Lee T.A.J."/>
        </authorList>
    </citation>
    <scope>NUCLEOTIDE SEQUENCE [LARGE SCALE GENOMIC DNA]</scope>
    <source>
        <strain evidence="2 3">LEV6574</strain>
    </source>
</reference>
<accession>A0A507D1X0</accession>
<evidence type="ECO:0000313" key="2">
    <source>
        <dbReference type="EMBL" id="TPX45463.1"/>
    </source>
</evidence>
<dbReference type="Proteomes" id="UP000320475">
    <property type="component" value="Unassembled WGS sequence"/>
</dbReference>
<dbReference type="AlphaFoldDB" id="A0A507D1X0"/>
<evidence type="ECO:0000313" key="3">
    <source>
        <dbReference type="Proteomes" id="UP000320475"/>
    </source>
</evidence>
<evidence type="ECO:0000256" key="1">
    <source>
        <dbReference type="SAM" id="MobiDB-lite"/>
    </source>
</evidence>